<organism evidence="2">
    <name type="scientific">Metapenaeus ensis nimavirus</name>
    <dbReference type="NCBI Taxonomy" id="2133794"/>
    <lineage>
        <taxon>Viruses</taxon>
        <taxon>Viruses incertae sedis</taxon>
        <taxon>Naldaviricetes</taxon>
        <taxon>Nimaviridae</taxon>
    </lineage>
</organism>
<protein>
    <submittedName>
        <fullName evidence="2">Wsv226-like protein</fullName>
    </submittedName>
</protein>
<feature type="compositionally biased region" description="Polar residues" evidence="1">
    <location>
        <begin position="102"/>
        <end position="116"/>
    </location>
</feature>
<feature type="region of interest" description="Disordered" evidence="1">
    <location>
        <begin position="245"/>
        <end position="265"/>
    </location>
</feature>
<evidence type="ECO:0000256" key="1">
    <source>
        <dbReference type="SAM" id="MobiDB-lite"/>
    </source>
</evidence>
<proteinExistence type="predicted"/>
<name>A0A401IPC8_9VIRU</name>
<reference evidence="2" key="1">
    <citation type="journal article" date="2018" name="J. Virol.">
        <title>Crustacean Genome Exploration Reveals the Evolutionary Origin of White Spot Syndrome Virus.</title>
        <authorList>
            <person name="Kawato S."/>
            <person name="Shitara A."/>
            <person name="Wang Y."/>
            <person name="Nozaki R."/>
            <person name="Kondo H."/>
            <person name="Hirono I."/>
        </authorList>
    </citation>
    <scope>NUCLEOTIDE SEQUENCE</scope>
    <source>
        <strain evidence="2">Mikawa-1</strain>
    </source>
</reference>
<accession>A0A401IPC8</accession>
<sequence>MATHTTEDILTQIVRNTILKENGVGFEAQTIKIKKEEADEFWHEFNENQKFDEYDNGGTNTEWDAGKKGTRKVKKEEKSSHQDPTWERLINYSDVKGPGESLKTQNESNLTSSSNDGKLEKEVLEFINTLPHTDWDTETASNKFGHPYLPDEESVAIVEKFWNKDNRKIKYLAHLVGNYSIKCFIEGTIDTKTCVGFLRSMATAHGCGTIFKLARLSKMALAPKEEGNPINTFSVDPQKMLASMRIEDGPPSTGNSARRPESLHPVSSLDSGVYVSMKKTSTQCVTLDWVEASKLVEMDASRAVAALTNLICALIMPAYTLKEMLSLGGEAETAVLREHCLAAPDENLKDSMDEMCVLACINSLVQYFSGSSARPTNAPLRLPPFGRHPIINLKGWKYFYPDDHSQTDVVASLSAPSQSSISLIQRMGRRKGKILCEGMCGAVARILPDTSGIGKPRKRRRADSFRCRPNSETYMEKRRDPFIHMTKRDRPIFMRAILTISGSYGWFSLVVGYTSTSDTLFAESNVDDLFPPQLIRRHEKGTLGSTPLRNRDIDLRFHGYELTNTPGFTSCFRIRPESLCKGEGTWKPNHRGRTIIKGESNLFYTQLGYPCWYEADSLSGVFGNVELSKHVEVFDGSIQNFYHFLDTDNRWLYNLQDKLFVLDSCLSLLKNRERRLKEAIIDRDPSYAALVQELQTESFEIADQKSNAKRRQLCNEAERVIEEETARVLGETRTIENTIRTKRLKKHRTSNLVNDLKRTLKGIALYRLMMTACRNNCMRFLEAEIRLTAQDLYRYMCRMSARLYFSCMLLRGMKLFTMWHRPCDKRAFEAIREVPRCRIPHLVARLKELEKASSSPRSTIAPGMEILKTRDINPRPIRHLLLSILYGEPVADDISTVNCLEWLDWCVRSRGDSILMDVKLSFPKNEVEGHQNEKEGHNIIKEIIREKELQLHRLASPLTRKQTEHSADGIDIARNGGEYKMNTLNLAGNGTIVDTGTNTNISTNTDSGTNSDTGSDIDTDTGSCIDTDTDNDSEFDYNGVDVTSSGDVRGTKKTPKTTPLDKKPDKKINTRKYCTGRLGLLEVCTIAWTSLPNDLSAKAKKVAEVIGVYPIKI</sequence>
<feature type="region of interest" description="Disordered" evidence="1">
    <location>
        <begin position="50"/>
        <end position="116"/>
    </location>
</feature>
<evidence type="ECO:0000313" key="2">
    <source>
        <dbReference type="EMBL" id="GBG35474.1"/>
    </source>
</evidence>
<feature type="compositionally biased region" description="Basic and acidic residues" evidence="1">
    <location>
        <begin position="74"/>
        <end position="86"/>
    </location>
</feature>
<feature type="compositionally biased region" description="Low complexity" evidence="1">
    <location>
        <begin position="999"/>
        <end position="1023"/>
    </location>
</feature>
<feature type="region of interest" description="Disordered" evidence="1">
    <location>
        <begin position="999"/>
        <end position="1066"/>
    </location>
</feature>
<dbReference type="EMBL" id="BFCE01000003">
    <property type="protein sequence ID" value="GBG35474.1"/>
    <property type="molecule type" value="Genomic_DNA"/>
</dbReference>
<comment type="caution">
    <text evidence="2">The sequence shown here is derived from an EMBL/GenBank/DDBJ whole genome shotgun (WGS) entry which is preliminary data.</text>
</comment>